<protein>
    <recommendedName>
        <fullName evidence="4">CCHC-type domain-containing protein</fullName>
    </recommendedName>
</protein>
<reference evidence="2" key="1">
    <citation type="submission" date="2021-10" db="EMBL/GenBank/DDBJ databases">
        <title>Tropical sea cucumber genome reveals ecological adaptation and Cuvierian tubules defense mechanism.</title>
        <authorList>
            <person name="Chen T."/>
        </authorList>
    </citation>
    <scope>NUCLEOTIDE SEQUENCE</scope>
    <source>
        <strain evidence="2">Nanhai2018</strain>
        <tissue evidence="2">Muscle</tissue>
    </source>
</reference>
<comment type="caution">
    <text evidence="2">The sequence shown here is derived from an EMBL/GenBank/DDBJ whole genome shotgun (WGS) entry which is preliminary data.</text>
</comment>
<evidence type="ECO:0000313" key="2">
    <source>
        <dbReference type="EMBL" id="KAJ8038832.1"/>
    </source>
</evidence>
<dbReference type="PANTHER" id="PTHR47331:SF5">
    <property type="entry name" value="RIBONUCLEASE H"/>
    <property type="match status" value="1"/>
</dbReference>
<dbReference type="Proteomes" id="UP001152320">
    <property type="component" value="Chromosome 7"/>
</dbReference>
<name>A0A9Q1H7R9_HOLLE</name>
<evidence type="ECO:0008006" key="4">
    <source>
        <dbReference type="Google" id="ProtNLM"/>
    </source>
</evidence>
<keyword evidence="3" id="KW-1185">Reference proteome</keyword>
<dbReference type="OrthoDB" id="10065844at2759"/>
<evidence type="ECO:0000313" key="3">
    <source>
        <dbReference type="Proteomes" id="UP001152320"/>
    </source>
</evidence>
<sequence length="983" mass="109547">MFELASVYYDLDELLAQADQIGSKYDIFEKIESEHYALIKKVSEFTRYADETESNSSFKGSKGKSKSQSSRSSFSIKADAAVQAASLQAKLKYIDVKARYKTELEKIKLEIAGAESKAVDEVNKGMSINLAEELPDESVRYTEEFVQAHSNPHVEPSTSNVSGPGYDTRTTWTNIGARPSPFVPDFSTSIPVASSGFNPTVLPIVTTSQSTVPVSEPSSQVDNFAKVLAEQVTLHRLPIPEPGIFDGDPLQYPGWKCALDTLLENKGIPPSEKIYYLKKYLSGPPREALEGYFLVPSNNTYSEARKLLEARYGNHMVIADAFRTKLDAWPKIQPNDGLALRKFADFLGQCESAMGIIPGSLTFLNDNWENRKILCKLPTWLVTRWGRFLASWGENRGFPPFSQFRQFVTMEANIACNPVTSLQSLKAVKPSDSKSSHKRGHSSSNSLATEASPVTNSNQSSIVKVKCVLCQGQHGLNDCNQFLSKTLEERKTYVRTGNLCYGCLRHGHRSKFCRNRLLCKKCSKHHPTSLHGDVKVKNAQNGGRTGNQQSKCIGTQTSEVHSGLSNMSGTSSVSMSSLTVPVYVSHKDSPGKEILVYALLDTQSDTTFVSDRTCELLGIEGTETLLKLSTMSGKNQVINTNRVDGLVVRGYKDLLQIPLPIAFTRCDIPVNRSHISTPEMASQWPHLQSIAHELMPASQCDVGLLIGYNCPRALTPRKVISHSHDGPYAQKTDLGWGIVGVVNAEEVQLSDHDPIGLSHFIVTSEVADVTKLSNCSNKVQVCFECNVKEIITPIEVARLMELEFNERNLGEMSYSQDDKRFLSILQNGICQLSDGHYQLPLPLKTCQDLPNNKSLAMYRLNRLQRRLRNDAVYARDYNAFMQDIISKGYAEKVPSSELSKDTDVNYIPHHGVYHPNQKARRLSDSLPPRGPLTFTKNNWDHLLNMMYLVTSSQLPFLRGCLQAYRHKYTQTHTKIRSSTLELG</sequence>
<dbReference type="AlphaFoldDB" id="A0A9Q1H7R9"/>
<proteinExistence type="predicted"/>
<dbReference type="PANTHER" id="PTHR47331">
    <property type="entry name" value="PHD-TYPE DOMAIN-CONTAINING PROTEIN"/>
    <property type="match status" value="1"/>
</dbReference>
<organism evidence="2 3">
    <name type="scientific">Holothuria leucospilota</name>
    <name type="common">Black long sea cucumber</name>
    <name type="synonym">Mertensiothuria leucospilota</name>
    <dbReference type="NCBI Taxonomy" id="206669"/>
    <lineage>
        <taxon>Eukaryota</taxon>
        <taxon>Metazoa</taxon>
        <taxon>Echinodermata</taxon>
        <taxon>Eleutherozoa</taxon>
        <taxon>Echinozoa</taxon>
        <taxon>Holothuroidea</taxon>
        <taxon>Aspidochirotacea</taxon>
        <taxon>Aspidochirotida</taxon>
        <taxon>Holothuriidae</taxon>
        <taxon>Holothuria</taxon>
    </lineage>
</organism>
<dbReference type="EMBL" id="JAIZAY010000007">
    <property type="protein sequence ID" value="KAJ8038832.1"/>
    <property type="molecule type" value="Genomic_DNA"/>
</dbReference>
<feature type="region of interest" description="Disordered" evidence="1">
    <location>
        <begin position="427"/>
        <end position="453"/>
    </location>
</feature>
<gene>
    <name evidence="2" type="ORF">HOLleu_16372</name>
</gene>
<dbReference type="InterPro" id="IPR005312">
    <property type="entry name" value="DUF1759"/>
</dbReference>
<evidence type="ECO:0000256" key="1">
    <source>
        <dbReference type="SAM" id="MobiDB-lite"/>
    </source>
</evidence>
<accession>A0A9Q1H7R9</accession>
<dbReference type="Pfam" id="PF03564">
    <property type="entry name" value="DUF1759"/>
    <property type="match status" value="1"/>
</dbReference>